<name>A0A662ZAW6_9GAMM</name>
<dbReference type="EMBL" id="FOSF01000005">
    <property type="protein sequence ID" value="SFJ87866.1"/>
    <property type="molecule type" value="Genomic_DNA"/>
</dbReference>
<feature type="compositionally biased region" description="Basic residues" evidence="1">
    <location>
        <begin position="35"/>
        <end position="46"/>
    </location>
</feature>
<reference evidence="2 3" key="1">
    <citation type="submission" date="2016-10" db="EMBL/GenBank/DDBJ databases">
        <authorList>
            <person name="Varghese N."/>
            <person name="Submissions S."/>
        </authorList>
    </citation>
    <scope>NUCLEOTIDE SEQUENCE [LARGE SCALE GENOMIC DNA]</scope>
    <source>
        <strain evidence="2 3">22B</strain>
    </source>
</reference>
<feature type="non-terminal residue" evidence="2">
    <location>
        <position position="1"/>
    </location>
</feature>
<evidence type="ECO:0000313" key="2">
    <source>
        <dbReference type="EMBL" id="SFJ87866.1"/>
    </source>
</evidence>
<dbReference type="Proteomes" id="UP000243374">
    <property type="component" value="Unassembled WGS sequence"/>
</dbReference>
<organism evidence="2 3">
    <name type="scientific">Succinivibrio dextrinosolvens</name>
    <dbReference type="NCBI Taxonomy" id="83771"/>
    <lineage>
        <taxon>Bacteria</taxon>
        <taxon>Pseudomonadati</taxon>
        <taxon>Pseudomonadota</taxon>
        <taxon>Gammaproteobacteria</taxon>
        <taxon>Aeromonadales</taxon>
        <taxon>Succinivibrionaceae</taxon>
        <taxon>Succinivibrio</taxon>
    </lineage>
</organism>
<proteinExistence type="predicted"/>
<keyword evidence="3" id="KW-1185">Reference proteome</keyword>
<protein>
    <submittedName>
        <fullName evidence="2">Uncharacterized protein</fullName>
    </submittedName>
</protein>
<sequence>VYKEAEPTGNDIPDNLKETGFEASINDDTPLGKFARGRHKIKAKRT</sequence>
<evidence type="ECO:0000256" key="1">
    <source>
        <dbReference type="SAM" id="MobiDB-lite"/>
    </source>
</evidence>
<gene>
    <name evidence="2" type="ORF">SAMN04487865_100575</name>
</gene>
<accession>A0A662ZAW6</accession>
<evidence type="ECO:0000313" key="3">
    <source>
        <dbReference type="Proteomes" id="UP000243374"/>
    </source>
</evidence>
<dbReference type="AlphaFoldDB" id="A0A662ZAW6"/>
<feature type="region of interest" description="Disordered" evidence="1">
    <location>
        <begin position="1"/>
        <end position="46"/>
    </location>
</feature>